<dbReference type="AlphaFoldDB" id="A0A2G9LJ24"/>
<dbReference type="EMBL" id="PFIH01000056">
    <property type="protein sequence ID" value="PIX27948.1"/>
    <property type="molecule type" value="Genomic_DNA"/>
</dbReference>
<name>A0A2G9LJ24_HUBC1</name>
<dbReference type="Proteomes" id="UP000228989">
    <property type="component" value="Unassembled WGS sequence"/>
</dbReference>
<organism evidence="1 11">
    <name type="scientific">Huberarchaeum crystalense</name>
    <dbReference type="NCBI Taxonomy" id="2014257"/>
    <lineage>
        <taxon>Archaea</taxon>
        <taxon>Candidatus Huberarchaeota</taxon>
        <taxon>Candidatus Huberarchaeia</taxon>
        <taxon>Candidatus Huberarchaeales</taxon>
        <taxon>Candidatus Huberarchaeaceae</taxon>
        <taxon>Candidatus Huberarchaeum</taxon>
    </lineage>
</organism>
<dbReference type="Proteomes" id="UP000229789">
    <property type="component" value="Unassembled WGS sequence"/>
</dbReference>
<evidence type="ECO:0000313" key="9">
    <source>
        <dbReference type="Proteomes" id="UP000228874"/>
    </source>
</evidence>
<proteinExistence type="predicted"/>
<evidence type="ECO:0000313" key="5">
    <source>
        <dbReference type="EMBL" id="PIX27948.1"/>
    </source>
</evidence>
<comment type="caution">
    <text evidence="1">The sequence shown here is derived from an EMBL/GenBank/DDBJ whole genome shotgun (WGS) entry which is preliminary data.</text>
</comment>
<evidence type="ECO:0008006" key="12">
    <source>
        <dbReference type="Google" id="ProtNLM"/>
    </source>
</evidence>
<dbReference type="Proteomes" id="UP000230713">
    <property type="component" value="Unassembled WGS sequence"/>
</dbReference>
<dbReference type="Proteomes" id="UP000231232">
    <property type="component" value="Unassembled WGS sequence"/>
</dbReference>
<evidence type="ECO:0000313" key="7">
    <source>
        <dbReference type="EMBL" id="PJB03557.1"/>
    </source>
</evidence>
<dbReference type="InterPro" id="IPR042264">
    <property type="entry name" value="DPH1/DPH2_2"/>
</dbReference>
<dbReference type="Proteomes" id="UP000230477">
    <property type="component" value="Unassembled WGS sequence"/>
</dbReference>
<dbReference type="EMBL" id="PEUT01000035">
    <property type="protein sequence ID" value="PIV13704.1"/>
    <property type="molecule type" value="Genomic_DNA"/>
</dbReference>
<accession>A0A2G9LJ24</accession>
<accession>A0A2H9QRZ2</accession>
<evidence type="ECO:0000313" key="6">
    <source>
        <dbReference type="EMBL" id="PIY99783.1"/>
    </source>
</evidence>
<accession>A0A2H9MMS2</accession>
<protein>
    <recommendedName>
        <fullName evidence="12">2-(3-amino-3-carboxypropyl)histidine synthase</fullName>
    </recommendedName>
</protein>
<dbReference type="NCBIfam" id="TIGR00322">
    <property type="entry name" value="diphth2_R"/>
    <property type="match status" value="1"/>
</dbReference>
<dbReference type="InterPro" id="IPR042265">
    <property type="entry name" value="DPH1/DPH2_3"/>
</dbReference>
<dbReference type="PANTHER" id="PTHR10762:SF1">
    <property type="entry name" value="2-(3-AMINO-3-CARBOXYPROPYL)HISTIDINE SYNTHASE SUBUNIT 1"/>
    <property type="match status" value="1"/>
</dbReference>
<reference evidence="1 11" key="1">
    <citation type="submission" date="2017-09" db="EMBL/GenBank/DDBJ databases">
        <title>Depth-based differentiation of microbial function through sediment-hosted aquifers and enrichment of novel symbionts in the deep terrestrial subsurface.</title>
        <authorList>
            <person name="Probst A.J."/>
            <person name="Ladd B."/>
            <person name="Jarett J.K."/>
            <person name="Geller-Mcgrath D.E."/>
            <person name="Sieber C.M."/>
            <person name="Emerson J.B."/>
            <person name="Anantharaman K."/>
            <person name="Thomas B.C."/>
            <person name="Malmstrom R."/>
            <person name="Stieglmeier M."/>
            <person name="Klingl A."/>
            <person name="Woyke T."/>
            <person name="Ryan C.M."/>
            <person name="Banfield J.F."/>
        </authorList>
    </citation>
    <scope>NUCLEOTIDE SEQUENCE [LARGE SCALE GENOMIC DNA]</scope>
    <source>
        <strain evidence="3">CG02_land_8_20_14_3_00_31_209</strain>
        <strain evidence="2">CG03_land_8_20_14_0_80_31_114</strain>
        <strain evidence="4">CG17_big_fil_post_rev_8_21_14_2_50_31_73</strain>
        <strain evidence="1">CG18_big_fil_WC_8_21_14_2_50_31_19</strain>
        <strain evidence="6">CG_4_10_14_0_8_um_filter_31_133</strain>
        <strain evidence="5">CG_4_8_14_3_um_filter</strain>
        <strain evidence="8">CG_4_9_14_0_8_um_filter_31_21</strain>
        <strain evidence="7">CG_4_9_14_3_um_filter_31_125</strain>
    </source>
</reference>
<dbReference type="GO" id="GO:0017183">
    <property type="term" value="P:protein histidyl modification to diphthamide"/>
    <property type="evidence" value="ECO:0007669"/>
    <property type="project" value="InterPro"/>
</dbReference>
<dbReference type="PANTHER" id="PTHR10762">
    <property type="entry name" value="DIPHTHAMIDE BIOSYNTHESIS PROTEIN"/>
    <property type="match status" value="1"/>
</dbReference>
<evidence type="ECO:0000313" key="2">
    <source>
        <dbReference type="EMBL" id="PIV13704.1"/>
    </source>
</evidence>
<evidence type="ECO:0000313" key="11">
    <source>
        <dbReference type="Proteomes" id="UP000229789"/>
    </source>
</evidence>
<accession>A0A2H9M2C9</accession>
<dbReference type="Proteomes" id="UP000228888">
    <property type="component" value="Unassembled WGS sequence"/>
</dbReference>
<dbReference type="Proteomes" id="UP000231449">
    <property type="component" value="Unassembled WGS sequence"/>
</dbReference>
<dbReference type="EMBL" id="PFFF01000036">
    <property type="protein sequence ID" value="PIV89675.1"/>
    <property type="molecule type" value="Genomic_DNA"/>
</dbReference>
<evidence type="ECO:0000313" key="1">
    <source>
        <dbReference type="EMBL" id="PIN66521.1"/>
    </source>
</evidence>
<accession>A0A2H9N221</accession>
<dbReference type="EMBL" id="PFSX01000037">
    <property type="protein sequence ID" value="PJC01365.1"/>
    <property type="molecule type" value="Genomic_DNA"/>
</dbReference>
<gene>
    <name evidence="8" type="ORF">CO072_01465</name>
    <name evidence="7" type="ORF">CO124_02235</name>
    <name evidence="3" type="ORF">COS22_02340</name>
    <name evidence="2" type="ORF">COS45_01440</name>
    <name evidence="4" type="ORF">COW47_01565</name>
    <name evidence="1" type="ORF">COW69_01770</name>
    <name evidence="6" type="ORF">COY63_01680</name>
    <name evidence="5" type="ORF">COZ66_02295</name>
</gene>
<evidence type="ECO:0000313" key="10">
    <source>
        <dbReference type="Proteomes" id="UP000228888"/>
    </source>
</evidence>
<sequence>MNRIFISAKSDIKLHKLISESIKKIKKYKKVGLITTIQHLHILPKLEKQLSARKFKVLIGGQVLGCNIKNAKKIEKKIDAFVYFGSGMFHPLAVAYATNKPVFVIDYVLNNVVQISKEERDKYLQKKIIGRELAKQATTYGILVSTKPGQENLKTALQIKKKLEQKGKEAILFLGDSIFPQEEPNFLQIECWINTACPRIIEDAWEKNIVNIDDF</sequence>
<dbReference type="EMBL" id="PETW01000042">
    <property type="protein sequence ID" value="PIV46269.1"/>
    <property type="molecule type" value="Genomic_DNA"/>
</dbReference>
<dbReference type="InterPro" id="IPR016435">
    <property type="entry name" value="DPH1/DPH2"/>
</dbReference>
<dbReference type="Gene3D" id="3.40.50.11850">
    <property type="entry name" value="Diphthamide synthesis DPH1/DPH2 domain 2"/>
    <property type="match status" value="1"/>
</dbReference>
<reference evidence="9 10" key="2">
    <citation type="submission" date="2017-09" db="EMBL/GenBank/DDBJ databases">
        <title>Depth-based differentiation of microbial function through sediment-hosted aquifers and enrichment of novel symbionts in the deep terrestrial subsurface.</title>
        <authorList>
            <person name="Probst A.J."/>
            <person name="Ladd B."/>
            <person name="Jarett J.K."/>
            <person name="Geller-Mcgrath D.E."/>
            <person name="Sieber C.M.K."/>
            <person name="Emerson J.B."/>
            <person name="Anantharaman K."/>
            <person name="Thomas B.C."/>
            <person name="Malmstrom R."/>
            <person name="Stieglmeier M."/>
            <person name="Klingl A."/>
            <person name="Woyke T."/>
            <person name="Ryan C.M."/>
            <person name="Banfield J.F."/>
        </authorList>
    </citation>
    <scope>NUCLEOTIDE SEQUENCE [LARGE SCALE GENOMIC DNA]</scope>
</reference>
<accession>A0A2H9P8J2</accession>
<dbReference type="EMBL" id="PFUW01000040">
    <property type="protein sequence ID" value="PJB03557.1"/>
    <property type="molecule type" value="Genomic_DNA"/>
</dbReference>
<evidence type="ECO:0000313" key="8">
    <source>
        <dbReference type="EMBL" id="PJC01365.1"/>
    </source>
</evidence>
<accession>A0A2H9RD34</accession>
<dbReference type="EMBL" id="PCUF01000022">
    <property type="protein sequence ID" value="PIN66521.1"/>
    <property type="molecule type" value="Genomic_DNA"/>
</dbReference>
<evidence type="ECO:0000313" key="3">
    <source>
        <dbReference type="EMBL" id="PIV46269.1"/>
    </source>
</evidence>
<accession>A0A2H9M7K8</accession>
<dbReference type="Gene3D" id="3.40.50.11860">
    <property type="entry name" value="Diphthamide synthesis DPH1/DPH2 domain 3"/>
    <property type="match status" value="1"/>
</dbReference>
<dbReference type="Proteomes" id="UP000228874">
    <property type="component" value="Unassembled WGS sequence"/>
</dbReference>
<dbReference type="GO" id="GO:0090560">
    <property type="term" value="F:2-(3-amino-3-carboxypropyl)histidine synthase activity"/>
    <property type="evidence" value="ECO:0007669"/>
    <property type="project" value="InterPro"/>
</dbReference>
<dbReference type="EMBL" id="PFMG01000040">
    <property type="protein sequence ID" value="PIY99783.1"/>
    <property type="molecule type" value="Genomic_DNA"/>
</dbReference>
<dbReference type="Pfam" id="PF01866">
    <property type="entry name" value="Diphthamide_syn"/>
    <property type="match status" value="1"/>
</dbReference>
<evidence type="ECO:0000313" key="4">
    <source>
        <dbReference type="EMBL" id="PIV89675.1"/>
    </source>
</evidence>